<evidence type="ECO:0000256" key="1">
    <source>
        <dbReference type="SAM" id="MobiDB-lite"/>
    </source>
</evidence>
<feature type="region of interest" description="Disordered" evidence="1">
    <location>
        <begin position="1"/>
        <end position="115"/>
    </location>
</feature>
<feature type="compositionally biased region" description="Basic and acidic residues" evidence="1">
    <location>
        <begin position="164"/>
        <end position="173"/>
    </location>
</feature>
<protein>
    <submittedName>
        <fullName evidence="3">Pinin/SDK/memA/ protein conserved region</fullName>
    </submittedName>
</protein>
<dbReference type="RefSeq" id="XP_035319966.1">
    <property type="nucleotide sequence ID" value="XM_035464256.1"/>
</dbReference>
<feature type="domain" description="Pinin/SDK/MemA protein" evidence="2">
    <location>
        <begin position="61"/>
        <end position="129"/>
    </location>
</feature>
<name>A0A9P4YT52_9HYPO</name>
<dbReference type="EMBL" id="JAANYQ010000013">
    <property type="protein sequence ID" value="KAF4121314.1"/>
    <property type="molecule type" value="Genomic_DNA"/>
</dbReference>
<evidence type="ECO:0000313" key="3">
    <source>
        <dbReference type="EMBL" id="KAF4121314.1"/>
    </source>
</evidence>
<dbReference type="GeneID" id="55968506"/>
<accession>A0A9P4YT52</accession>
<feature type="compositionally biased region" description="Basic and acidic residues" evidence="1">
    <location>
        <begin position="41"/>
        <end position="51"/>
    </location>
</feature>
<feature type="region of interest" description="Disordered" evidence="1">
    <location>
        <begin position="164"/>
        <end position="207"/>
    </location>
</feature>
<comment type="caution">
    <text evidence="3">The sequence shown here is derived from an EMBL/GenBank/DDBJ whole genome shotgun (WGS) entry which is preliminary data.</text>
</comment>
<dbReference type="InterPro" id="IPR006786">
    <property type="entry name" value="Pinin_SDK_MemA"/>
</dbReference>
<keyword evidence="4" id="KW-1185">Reference proteome</keyword>
<dbReference type="Proteomes" id="UP000749293">
    <property type="component" value="Unassembled WGS sequence"/>
</dbReference>
<evidence type="ECO:0000313" key="4">
    <source>
        <dbReference type="Proteomes" id="UP000749293"/>
    </source>
</evidence>
<proteinExistence type="predicted"/>
<feature type="compositionally biased region" description="Acidic residues" evidence="1">
    <location>
        <begin position="197"/>
        <end position="207"/>
    </location>
</feature>
<organism evidence="3 4">
    <name type="scientific">Geosmithia morbida</name>
    <dbReference type="NCBI Taxonomy" id="1094350"/>
    <lineage>
        <taxon>Eukaryota</taxon>
        <taxon>Fungi</taxon>
        <taxon>Dikarya</taxon>
        <taxon>Ascomycota</taxon>
        <taxon>Pezizomycotina</taxon>
        <taxon>Sordariomycetes</taxon>
        <taxon>Hypocreomycetidae</taxon>
        <taxon>Hypocreales</taxon>
        <taxon>Bionectriaceae</taxon>
        <taxon>Geosmithia</taxon>
    </lineage>
</organism>
<reference evidence="3" key="1">
    <citation type="submission" date="2020-03" db="EMBL/GenBank/DDBJ databases">
        <title>Site-based positive gene gene selection in Geosmithia morbida across the United States reveals a broad range of putative effectors and factors for local host and environmental adapation.</title>
        <authorList>
            <person name="Onufrak A."/>
            <person name="Murdoch R.W."/>
            <person name="Gazis R."/>
            <person name="Huff M."/>
            <person name="Staton M."/>
            <person name="Klingeman W."/>
            <person name="Hadziabdic D."/>
        </authorList>
    </citation>
    <scope>NUCLEOTIDE SEQUENCE</scope>
    <source>
        <strain evidence="3">1262</strain>
    </source>
</reference>
<evidence type="ECO:0000259" key="2">
    <source>
        <dbReference type="Pfam" id="PF04696"/>
    </source>
</evidence>
<dbReference type="OrthoDB" id="330772at2759"/>
<sequence length="207" mass="24281">MPPTAESSPEDGSARQDSRRRKASSPPYDDNYAGSGFSPEYPRRQQEETGRRRQQQPASAEDKKRGKRLFGGLMGTLSRTDADNSRQKRRQEIERRQQERLKRQRLEDDEMRSERLARLGRVRRDEHDDRAVEYYLPRKLTREQERIIDDQLRDARDLIRRERWDRGDEKHAVGEGSNQEHGGDSVVSPADHHDDVVLEADEDTLIY</sequence>
<feature type="compositionally biased region" description="Basic and acidic residues" evidence="1">
    <location>
        <begin position="80"/>
        <end position="115"/>
    </location>
</feature>
<gene>
    <name evidence="3" type="ORF">GMORB2_2276</name>
</gene>
<dbReference type="AlphaFoldDB" id="A0A9P4YT52"/>
<dbReference type="Pfam" id="PF04696">
    <property type="entry name" value="Pinin_SDK_memA"/>
    <property type="match status" value="1"/>
</dbReference>